<organism evidence="1 2">
    <name type="scientific">Maioricimonas rarisocia</name>
    <dbReference type="NCBI Taxonomy" id="2528026"/>
    <lineage>
        <taxon>Bacteria</taxon>
        <taxon>Pseudomonadati</taxon>
        <taxon>Planctomycetota</taxon>
        <taxon>Planctomycetia</taxon>
        <taxon>Planctomycetales</taxon>
        <taxon>Planctomycetaceae</taxon>
        <taxon>Maioricimonas</taxon>
    </lineage>
</organism>
<proteinExistence type="predicted"/>
<dbReference type="Proteomes" id="UP000320496">
    <property type="component" value="Chromosome"/>
</dbReference>
<dbReference type="AlphaFoldDB" id="A0A517Z402"/>
<keyword evidence="2" id="KW-1185">Reference proteome</keyword>
<gene>
    <name evidence="1" type="ORF">Mal4_15000</name>
</gene>
<reference evidence="1 2" key="1">
    <citation type="submission" date="2019-02" db="EMBL/GenBank/DDBJ databases">
        <title>Deep-cultivation of Planctomycetes and their phenomic and genomic characterization uncovers novel biology.</title>
        <authorList>
            <person name="Wiegand S."/>
            <person name="Jogler M."/>
            <person name="Boedeker C."/>
            <person name="Pinto D."/>
            <person name="Vollmers J."/>
            <person name="Rivas-Marin E."/>
            <person name="Kohn T."/>
            <person name="Peeters S.H."/>
            <person name="Heuer A."/>
            <person name="Rast P."/>
            <person name="Oberbeckmann S."/>
            <person name="Bunk B."/>
            <person name="Jeske O."/>
            <person name="Meyerdierks A."/>
            <person name="Storesund J.E."/>
            <person name="Kallscheuer N."/>
            <person name="Luecker S."/>
            <person name="Lage O.M."/>
            <person name="Pohl T."/>
            <person name="Merkel B.J."/>
            <person name="Hornburger P."/>
            <person name="Mueller R.-W."/>
            <person name="Bruemmer F."/>
            <person name="Labrenz M."/>
            <person name="Spormann A.M."/>
            <person name="Op den Camp H."/>
            <person name="Overmann J."/>
            <person name="Amann R."/>
            <person name="Jetten M.S.M."/>
            <person name="Mascher T."/>
            <person name="Medema M.H."/>
            <person name="Devos D.P."/>
            <person name="Kaster A.-K."/>
            <person name="Ovreas L."/>
            <person name="Rohde M."/>
            <person name="Galperin M.Y."/>
            <person name="Jogler C."/>
        </authorList>
    </citation>
    <scope>NUCLEOTIDE SEQUENCE [LARGE SCALE GENOMIC DNA]</scope>
    <source>
        <strain evidence="1 2">Mal4</strain>
    </source>
</reference>
<accession>A0A517Z402</accession>
<sequence length="42" mass="4246">MGVQAKLLGQFRVCGADHLVNDLGKESGKTGISGISCLSVVG</sequence>
<evidence type="ECO:0000313" key="2">
    <source>
        <dbReference type="Proteomes" id="UP000320496"/>
    </source>
</evidence>
<dbReference type="EMBL" id="CP036275">
    <property type="protein sequence ID" value="QDU37191.1"/>
    <property type="molecule type" value="Genomic_DNA"/>
</dbReference>
<name>A0A517Z402_9PLAN</name>
<protein>
    <submittedName>
        <fullName evidence="1">Uncharacterized protein</fullName>
    </submittedName>
</protein>
<dbReference type="KEGG" id="mri:Mal4_15000"/>
<evidence type="ECO:0000313" key="1">
    <source>
        <dbReference type="EMBL" id="QDU37191.1"/>
    </source>
</evidence>